<dbReference type="InterPro" id="IPR000572">
    <property type="entry name" value="OxRdtase_Mopterin-bd_dom"/>
</dbReference>
<proteinExistence type="predicted"/>
<evidence type="ECO:0000313" key="3">
    <source>
        <dbReference type="EMBL" id="GGX98435.1"/>
    </source>
</evidence>
<gene>
    <name evidence="3" type="ORF">GCM10007160_27460</name>
</gene>
<evidence type="ECO:0000256" key="1">
    <source>
        <dbReference type="SAM" id="SignalP"/>
    </source>
</evidence>
<dbReference type="Gene3D" id="3.90.420.10">
    <property type="entry name" value="Oxidoreductase, molybdopterin-binding domain"/>
    <property type="match status" value="1"/>
</dbReference>
<dbReference type="RefSeq" id="WP_189470142.1">
    <property type="nucleotide sequence ID" value="NZ_BMXS01000014.1"/>
</dbReference>
<sequence length="167" mass="18468">MKRHIMLGILVGWVASFNVAAQELASPSGPVILSVSGKITHFNMGNEAHFDREMLLALEQRKTLTHTPWHDGQVRFEGPLGRSLLEAVGASGTSMRVVALDDYAATVPVADFLDHNVILAMSQDGKPLKVRDHGPLFIIYPFDEEPGLLNEETLTRSVWQVKAIEIR</sequence>
<evidence type="ECO:0000313" key="4">
    <source>
        <dbReference type="Proteomes" id="UP000653056"/>
    </source>
</evidence>
<feature type="chain" id="PRO_5045400317" evidence="1">
    <location>
        <begin position="21"/>
        <end position="167"/>
    </location>
</feature>
<keyword evidence="4" id="KW-1185">Reference proteome</keyword>
<name>A0ABQ2YXC1_9GAMM</name>
<keyword evidence="1" id="KW-0732">Signal</keyword>
<organism evidence="3 4">
    <name type="scientific">Litchfieldella qijiaojingensis</name>
    <dbReference type="NCBI Taxonomy" id="980347"/>
    <lineage>
        <taxon>Bacteria</taxon>
        <taxon>Pseudomonadati</taxon>
        <taxon>Pseudomonadota</taxon>
        <taxon>Gammaproteobacteria</taxon>
        <taxon>Oceanospirillales</taxon>
        <taxon>Halomonadaceae</taxon>
        <taxon>Litchfieldella</taxon>
    </lineage>
</organism>
<feature type="domain" description="Oxidoreductase molybdopterin-binding" evidence="2">
    <location>
        <begin position="64"/>
        <end position="138"/>
    </location>
</feature>
<dbReference type="EMBL" id="BMXS01000014">
    <property type="protein sequence ID" value="GGX98435.1"/>
    <property type="molecule type" value="Genomic_DNA"/>
</dbReference>
<evidence type="ECO:0000259" key="2">
    <source>
        <dbReference type="Pfam" id="PF00174"/>
    </source>
</evidence>
<comment type="caution">
    <text evidence="3">The sequence shown here is derived from an EMBL/GenBank/DDBJ whole genome shotgun (WGS) entry which is preliminary data.</text>
</comment>
<protein>
    <submittedName>
        <fullName evidence="3">Oxidoreductase</fullName>
    </submittedName>
</protein>
<dbReference type="Pfam" id="PF00174">
    <property type="entry name" value="Oxidored_molyb"/>
    <property type="match status" value="1"/>
</dbReference>
<dbReference type="InterPro" id="IPR036374">
    <property type="entry name" value="OxRdtase_Mopterin-bd_sf"/>
</dbReference>
<dbReference type="SUPFAM" id="SSF56524">
    <property type="entry name" value="Oxidoreductase molybdopterin-binding domain"/>
    <property type="match status" value="1"/>
</dbReference>
<dbReference type="Proteomes" id="UP000653056">
    <property type="component" value="Unassembled WGS sequence"/>
</dbReference>
<reference evidence="4" key="1">
    <citation type="journal article" date="2019" name="Int. J. Syst. Evol. Microbiol.">
        <title>The Global Catalogue of Microorganisms (GCM) 10K type strain sequencing project: providing services to taxonomists for standard genome sequencing and annotation.</title>
        <authorList>
            <consortium name="The Broad Institute Genomics Platform"/>
            <consortium name="The Broad Institute Genome Sequencing Center for Infectious Disease"/>
            <person name="Wu L."/>
            <person name="Ma J."/>
        </authorList>
    </citation>
    <scope>NUCLEOTIDE SEQUENCE [LARGE SCALE GENOMIC DNA]</scope>
    <source>
        <strain evidence="4">KCTC 22228</strain>
    </source>
</reference>
<feature type="signal peptide" evidence="1">
    <location>
        <begin position="1"/>
        <end position="20"/>
    </location>
</feature>
<accession>A0ABQ2YXC1</accession>